<feature type="transmembrane region" description="Helical" evidence="1">
    <location>
        <begin position="30"/>
        <end position="50"/>
    </location>
</feature>
<keyword evidence="1" id="KW-0812">Transmembrane</keyword>
<keyword evidence="3" id="KW-1185">Reference proteome</keyword>
<dbReference type="Pfam" id="PF01683">
    <property type="entry name" value="EB"/>
    <property type="match status" value="1"/>
</dbReference>
<accession>A0A1I7X022</accession>
<keyword evidence="1" id="KW-1133">Transmembrane helix</keyword>
<organism evidence="3 4">
    <name type="scientific">Heterorhabditis bacteriophora</name>
    <name type="common">Entomopathogenic nematode worm</name>
    <dbReference type="NCBI Taxonomy" id="37862"/>
    <lineage>
        <taxon>Eukaryota</taxon>
        <taxon>Metazoa</taxon>
        <taxon>Ecdysozoa</taxon>
        <taxon>Nematoda</taxon>
        <taxon>Chromadorea</taxon>
        <taxon>Rhabditida</taxon>
        <taxon>Rhabditina</taxon>
        <taxon>Rhabditomorpha</taxon>
        <taxon>Strongyloidea</taxon>
        <taxon>Heterorhabditidae</taxon>
        <taxon>Heterorhabditis</taxon>
    </lineage>
</organism>
<protein>
    <submittedName>
        <fullName evidence="4">EB domain-containing protein</fullName>
    </submittedName>
</protein>
<feature type="domain" description="EB" evidence="2">
    <location>
        <begin position="51"/>
        <end position="82"/>
    </location>
</feature>
<evidence type="ECO:0000313" key="3">
    <source>
        <dbReference type="Proteomes" id="UP000095283"/>
    </source>
</evidence>
<evidence type="ECO:0000313" key="4">
    <source>
        <dbReference type="WBParaSite" id="Hba_10893"/>
    </source>
</evidence>
<evidence type="ECO:0000259" key="2">
    <source>
        <dbReference type="Pfam" id="PF01683"/>
    </source>
</evidence>
<dbReference type="AlphaFoldDB" id="A0A1I7X022"/>
<sequence>MLQYNFHLKPTVFILYYLKIISFQVKFRSLLYHLLIYCAIVLIIYSKLFAANPGESCSQQEECTGNSYCNEITRHCECTIETQMSFAIDMTA</sequence>
<keyword evidence="1" id="KW-0472">Membrane</keyword>
<dbReference type="WBParaSite" id="Hba_10893">
    <property type="protein sequence ID" value="Hba_10893"/>
    <property type="gene ID" value="Hba_10893"/>
</dbReference>
<reference evidence="4" key="1">
    <citation type="submission" date="2016-11" db="UniProtKB">
        <authorList>
            <consortium name="WormBaseParasite"/>
        </authorList>
    </citation>
    <scope>IDENTIFICATION</scope>
</reference>
<dbReference type="InterPro" id="IPR006149">
    <property type="entry name" value="EB_dom"/>
</dbReference>
<evidence type="ECO:0000256" key="1">
    <source>
        <dbReference type="SAM" id="Phobius"/>
    </source>
</evidence>
<dbReference type="Proteomes" id="UP000095283">
    <property type="component" value="Unplaced"/>
</dbReference>
<name>A0A1I7X022_HETBA</name>
<proteinExistence type="predicted"/>